<gene>
    <name evidence="3" type="ORF">VA603_16345</name>
</gene>
<evidence type="ECO:0000313" key="3">
    <source>
        <dbReference type="EMBL" id="MEA5669111.1"/>
    </source>
</evidence>
<name>A0ABU5V6X3_9GAMM</name>
<feature type="compositionally biased region" description="Low complexity" evidence="1">
    <location>
        <begin position="155"/>
        <end position="207"/>
    </location>
</feature>
<accession>A0ABU5V6X3</accession>
<feature type="region of interest" description="Disordered" evidence="1">
    <location>
        <begin position="144"/>
        <end position="217"/>
    </location>
</feature>
<feature type="compositionally biased region" description="Basic and acidic residues" evidence="1">
    <location>
        <begin position="437"/>
        <end position="448"/>
    </location>
</feature>
<keyword evidence="2" id="KW-0472">Membrane</keyword>
<organism evidence="3 4">
    <name type="scientific">Stenotrophomonas capsici</name>
    <dbReference type="NCBI Taxonomy" id="3110230"/>
    <lineage>
        <taxon>Bacteria</taxon>
        <taxon>Pseudomonadati</taxon>
        <taxon>Pseudomonadota</taxon>
        <taxon>Gammaproteobacteria</taxon>
        <taxon>Lysobacterales</taxon>
        <taxon>Lysobacteraceae</taxon>
        <taxon>Stenotrophomonas</taxon>
    </lineage>
</organism>
<feature type="compositionally biased region" description="Basic and acidic residues" evidence="1">
    <location>
        <begin position="473"/>
        <end position="483"/>
    </location>
</feature>
<keyword evidence="2" id="KW-0812">Transmembrane</keyword>
<evidence type="ECO:0000256" key="1">
    <source>
        <dbReference type="SAM" id="MobiDB-lite"/>
    </source>
</evidence>
<evidence type="ECO:0008006" key="5">
    <source>
        <dbReference type="Google" id="ProtNLM"/>
    </source>
</evidence>
<evidence type="ECO:0000256" key="2">
    <source>
        <dbReference type="SAM" id="Phobius"/>
    </source>
</evidence>
<reference evidence="3 4" key="1">
    <citation type="submission" date="2023-12" db="EMBL/GenBank/DDBJ databases">
        <title>Stenotrophomonas guangdongensis sp. nov., isolated from wilted pepper plants (Capsicum annuum).</title>
        <authorList>
            <person name="Qiu M."/>
            <person name="Li Y."/>
            <person name="Liu Q."/>
            <person name="Zhang X."/>
            <person name="Huang Y."/>
            <person name="Guo R."/>
            <person name="Hu M."/>
            <person name="Zhou J."/>
            <person name="Zhou X."/>
        </authorList>
    </citation>
    <scope>NUCLEOTIDE SEQUENCE [LARGE SCALE GENOMIC DNA]</scope>
    <source>
        <strain evidence="3 4">MH1</strain>
    </source>
</reference>
<comment type="caution">
    <text evidence="3">The sequence shown here is derived from an EMBL/GenBank/DDBJ whole genome shotgun (WGS) entry which is preliminary data.</text>
</comment>
<feature type="compositionally biased region" description="Low complexity" evidence="1">
    <location>
        <begin position="397"/>
        <end position="425"/>
    </location>
</feature>
<feature type="region of interest" description="Disordered" evidence="1">
    <location>
        <begin position="327"/>
        <end position="360"/>
    </location>
</feature>
<protein>
    <recommendedName>
        <fullName evidence="5">Transmembrane repetitive protein</fullName>
    </recommendedName>
</protein>
<feature type="region of interest" description="Disordered" evidence="1">
    <location>
        <begin position="397"/>
        <end position="494"/>
    </location>
</feature>
<feature type="region of interest" description="Disordered" evidence="1">
    <location>
        <begin position="565"/>
        <end position="596"/>
    </location>
</feature>
<keyword evidence="4" id="KW-1185">Reference proteome</keyword>
<evidence type="ECO:0000313" key="4">
    <source>
        <dbReference type="Proteomes" id="UP001301653"/>
    </source>
</evidence>
<keyword evidence="2" id="KW-1133">Transmembrane helix</keyword>
<sequence>MPVTSVAELIDLLASRRQASILHDRRTGMPYSWSNWLRTRASRGGSQFNDQEVRALMGARAAPARGTVPALMPLWQAIALMFWHGGDDPPPRDQRRLRWFSGFFSAGLHLLFAVLLLWVAMIRSNAPDASAEEGERVQVEYIGRGTPDMEGGGAPQAQGEPGAPAAPAASGDAASMAAAAQPQRGQDVPVDAAADVASEPSPAPAEESPTRTPAPPVAQPLQVTETAQPTTDFVLTPPTVQVPAVSLPSVPTPEVRVRERTVETVTERPLVTSQVRQPTEVQAQVRAPDMQVRERQVEVAPRQQVQMAAVQVRGAEVQVRSREIAVRERQVEAAPRQAVSMAQVRSNAPEVQVKSPGMAVRERQIPGAAEAPAARSAEGAAQATSTAAAGATTAATASSAPSAGNPVANAASSRSGSSAGAGPAAQDRSGGWAAATRGDDWGASRRQVEGSAGGQSDQGRGLFNADGSVRLAGDGEKGQEPKRGAPGGDSDSWTRERIAESGTWLKRPPYEFTPTSFDKYWVPNESLLAEWVRKGIKSIEIPIPGSSSKISCVVSMLQFGGGCGLTNPNMQEQPAEARPPPDIPFKKELQEDNGSR</sequence>
<proteinExistence type="predicted"/>
<feature type="transmembrane region" description="Helical" evidence="2">
    <location>
        <begin position="99"/>
        <end position="121"/>
    </location>
</feature>
<dbReference type="EMBL" id="JAYFUH010000249">
    <property type="protein sequence ID" value="MEA5669111.1"/>
    <property type="molecule type" value="Genomic_DNA"/>
</dbReference>
<dbReference type="RefSeq" id="WP_323439461.1">
    <property type="nucleotide sequence ID" value="NZ_JAYFUH010000249.1"/>
</dbReference>
<feature type="compositionally biased region" description="Basic and acidic residues" evidence="1">
    <location>
        <begin position="584"/>
        <end position="596"/>
    </location>
</feature>
<dbReference type="Proteomes" id="UP001301653">
    <property type="component" value="Unassembled WGS sequence"/>
</dbReference>